<evidence type="ECO:0000313" key="2">
    <source>
        <dbReference type="EMBL" id="PHT96173.1"/>
    </source>
</evidence>
<evidence type="ECO:0000256" key="1">
    <source>
        <dbReference type="SAM" id="MobiDB-lite"/>
    </source>
</evidence>
<gene>
    <name evidence="2" type="ORF">T459_04055</name>
</gene>
<sequence>MATPTQTPANTTQAPANSSQVPANNSQHLSTSPARGKDPLFGILLLGEFYDSDTMVLSTLLGTCRSCADIEYASEEVSSSQSSNHEKNLMELPVSPDSRFSISRHVPVVVSLNSTDGLSQRLQVLERREQVSTQQKRRKHVNAVDKVISTSSPVRNSSNHMLRYIASLTPDEARAYAKREIENAPLVTDDHDLYTPLFRNVSMFKRINDWGLSKYICTALCAGEELSGSLEIDVGTRQLTIGVKCFF</sequence>
<reference evidence="2 3" key="1">
    <citation type="journal article" date="2014" name="Nat. Genet.">
        <title>Genome sequence of the hot pepper provides insights into the evolution of pungency in Capsicum species.</title>
        <authorList>
            <person name="Kim S."/>
            <person name="Park M."/>
            <person name="Yeom S.I."/>
            <person name="Kim Y.M."/>
            <person name="Lee J.M."/>
            <person name="Lee H.A."/>
            <person name="Seo E."/>
            <person name="Choi J."/>
            <person name="Cheong K."/>
            <person name="Kim K.T."/>
            <person name="Jung K."/>
            <person name="Lee G.W."/>
            <person name="Oh S.K."/>
            <person name="Bae C."/>
            <person name="Kim S.B."/>
            <person name="Lee H.Y."/>
            <person name="Kim S.Y."/>
            <person name="Kim M.S."/>
            <person name="Kang B.C."/>
            <person name="Jo Y.D."/>
            <person name="Yang H.B."/>
            <person name="Jeong H.J."/>
            <person name="Kang W.H."/>
            <person name="Kwon J.K."/>
            <person name="Shin C."/>
            <person name="Lim J.Y."/>
            <person name="Park J.H."/>
            <person name="Huh J.H."/>
            <person name="Kim J.S."/>
            <person name="Kim B.D."/>
            <person name="Cohen O."/>
            <person name="Paran I."/>
            <person name="Suh M.C."/>
            <person name="Lee S.B."/>
            <person name="Kim Y.K."/>
            <person name="Shin Y."/>
            <person name="Noh S.J."/>
            <person name="Park J."/>
            <person name="Seo Y.S."/>
            <person name="Kwon S.Y."/>
            <person name="Kim H.A."/>
            <person name="Park J.M."/>
            <person name="Kim H.J."/>
            <person name="Choi S.B."/>
            <person name="Bosland P.W."/>
            <person name="Reeves G."/>
            <person name="Jo S.H."/>
            <person name="Lee B.W."/>
            <person name="Cho H.T."/>
            <person name="Choi H.S."/>
            <person name="Lee M.S."/>
            <person name="Yu Y."/>
            <person name="Do Choi Y."/>
            <person name="Park B.S."/>
            <person name="van Deynze A."/>
            <person name="Ashrafi H."/>
            <person name="Hill T."/>
            <person name="Kim W.T."/>
            <person name="Pai H.S."/>
            <person name="Ahn H.K."/>
            <person name="Yeam I."/>
            <person name="Giovannoni J.J."/>
            <person name="Rose J.K."/>
            <person name="Sorensen I."/>
            <person name="Lee S.J."/>
            <person name="Kim R.W."/>
            <person name="Choi I.Y."/>
            <person name="Choi B.S."/>
            <person name="Lim J.S."/>
            <person name="Lee Y.H."/>
            <person name="Choi D."/>
        </authorList>
    </citation>
    <scope>NUCLEOTIDE SEQUENCE [LARGE SCALE GENOMIC DNA]</scope>
    <source>
        <strain evidence="3">cv. CM334</strain>
    </source>
</reference>
<name>A0A2G3APS5_CAPAN</name>
<feature type="compositionally biased region" description="Polar residues" evidence="1">
    <location>
        <begin position="18"/>
        <end position="33"/>
    </location>
</feature>
<accession>A0A2G3APS5</accession>
<organism evidence="2 3">
    <name type="scientific">Capsicum annuum</name>
    <name type="common">Capsicum pepper</name>
    <dbReference type="NCBI Taxonomy" id="4072"/>
    <lineage>
        <taxon>Eukaryota</taxon>
        <taxon>Viridiplantae</taxon>
        <taxon>Streptophyta</taxon>
        <taxon>Embryophyta</taxon>
        <taxon>Tracheophyta</taxon>
        <taxon>Spermatophyta</taxon>
        <taxon>Magnoliopsida</taxon>
        <taxon>eudicotyledons</taxon>
        <taxon>Gunneridae</taxon>
        <taxon>Pentapetalae</taxon>
        <taxon>asterids</taxon>
        <taxon>lamiids</taxon>
        <taxon>Solanales</taxon>
        <taxon>Solanaceae</taxon>
        <taxon>Solanoideae</taxon>
        <taxon>Capsiceae</taxon>
        <taxon>Capsicum</taxon>
    </lineage>
</organism>
<dbReference type="Gramene" id="PHT96173">
    <property type="protein sequence ID" value="PHT96173"/>
    <property type="gene ID" value="T459_04055"/>
</dbReference>
<proteinExistence type="predicted"/>
<dbReference type="Proteomes" id="UP000222542">
    <property type="component" value="Unassembled WGS sequence"/>
</dbReference>
<dbReference type="EMBL" id="AYRZ02000001">
    <property type="protein sequence ID" value="PHT96173.1"/>
    <property type="molecule type" value="Genomic_DNA"/>
</dbReference>
<evidence type="ECO:0000313" key="3">
    <source>
        <dbReference type="Proteomes" id="UP000222542"/>
    </source>
</evidence>
<feature type="region of interest" description="Disordered" evidence="1">
    <location>
        <begin position="1"/>
        <end position="34"/>
    </location>
</feature>
<keyword evidence="3" id="KW-1185">Reference proteome</keyword>
<reference evidence="2 3" key="2">
    <citation type="journal article" date="2017" name="Genome Biol.">
        <title>New reference genome sequences of hot pepper reveal the massive evolution of plant disease-resistance genes by retroduplication.</title>
        <authorList>
            <person name="Kim S."/>
            <person name="Park J."/>
            <person name="Yeom S.I."/>
            <person name="Kim Y.M."/>
            <person name="Seo E."/>
            <person name="Kim K.T."/>
            <person name="Kim M.S."/>
            <person name="Lee J.M."/>
            <person name="Cheong K."/>
            <person name="Shin H.S."/>
            <person name="Kim S.B."/>
            <person name="Han K."/>
            <person name="Lee J."/>
            <person name="Park M."/>
            <person name="Lee H.A."/>
            <person name="Lee H.Y."/>
            <person name="Lee Y."/>
            <person name="Oh S."/>
            <person name="Lee J.H."/>
            <person name="Choi E."/>
            <person name="Choi E."/>
            <person name="Lee S.E."/>
            <person name="Jeon J."/>
            <person name="Kim H."/>
            <person name="Choi G."/>
            <person name="Song H."/>
            <person name="Lee J."/>
            <person name="Lee S.C."/>
            <person name="Kwon J.K."/>
            <person name="Lee H.Y."/>
            <person name="Koo N."/>
            <person name="Hong Y."/>
            <person name="Kim R.W."/>
            <person name="Kang W.H."/>
            <person name="Huh J.H."/>
            <person name="Kang B.C."/>
            <person name="Yang T.J."/>
            <person name="Lee Y.H."/>
            <person name="Bennetzen J.L."/>
            <person name="Choi D."/>
        </authorList>
    </citation>
    <scope>NUCLEOTIDE SEQUENCE [LARGE SCALE GENOMIC DNA]</scope>
    <source>
        <strain evidence="3">cv. CM334</strain>
    </source>
</reference>
<comment type="caution">
    <text evidence="2">The sequence shown here is derived from an EMBL/GenBank/DDBJ whole genome shotgun (WGS) entry which is preliminary data.</text>
</comment>
<feature type="compositionally biased region" description="Low complexity" evidence="1">
    <location>
        <begin position="1"/>
        <end position="17"/>
    </location>
</feature>
<dbReference type="STRING" id="4072.A0A2G3APS5"/>
<protein>
    <submittedName>
        <fullName evidence="2">Uncharacterized protein</fullName>
    </submittedName>
</protein>
<dbReference type="AlphaFoldDB" id="A0A2G3APS5"/>